<keyword evidence="5" id="KW-1185">Reference proteome</keyword>
<keyword evidence="1" id="KW-0175">Coiled coil</keyword>
<evidence type="ECO:0000256" key="2">
    <source>
        <dbReference type="SAM" id="MobiDB-lite"/>
    </source>
</evidence>
<dbReference type="EMBL" id="JAHLQJ010000013">
    <property type="protein sequence ID" value="MBU5673258.1"/>
    <property type="molecule type" value="Genomic_DNA"/>
</dbReference>
<proteinExistence type="predicted"/>
<gene>
    <name evidence="4" type="ORF">KQJ23_15625</name>
</gene>
<feature type="compositionally biased region" description="Low complexity" evidence="2">
    <location>
        <begin position="94"/>
        <end position="112"/>
    </location>
</feature>
<organism evidence="4 5">
    <name type="scientific">Paenibacillus brevis</name>
    <dbReference type="NCBI Taxonomy" id="2841508"/>
    <lineage>
        <taxon>Bacteria</taxon>
        <taxon>Bacillati</taxon>
        <taxon>Bacillota</taxon>
        <taxon>Bacilli</taxon>
        <taxon>Bacillales</taxon>
        <taxon>Paenibacillaceae</taxon>
        <taxon>Paenibacillus</taxon>
    </lineage>
</organism>
<dbReference type="Proteomes" id="UP000743001">
    <property type="component" value="Unassembled WGS sequence"/>
</dbReference>
<sequence length="193" mass="20746">MKKWTYLVSGILIGAVVATSGSAAAAQIKSLIGQKVSAELTVVVNGKELPNKAPVINGVTNAPVRAISDALGADLQLEGKVINITTNETVPSVSNENTNSNQNSSSGSTTTNKYFGISEKTLLELKESIENNTLKPTIEGRNQILAEIETIKKIWDNPDLTKINKQLAEYDEIIKNAEEELRLVNEALEALGK</sequence>
<keyword evidence="3" id="KW-0732">Signal</keyword>
<accession>A0ABS6FV48</accession>
<evidence type="ECO:0000256" key="3">
    <source>
        <dbReference type="SAM" id="SignalP"/>
    </source>
</evidence>
<evidence type="ECO:0000313" key="5">
    <source>
        <dbReference type="Proteomes" id="UP000743001"/>
    </source>
</evidence>
<comment type="caution">
    <text evidence="4">The sequence shown here is derived from an EMBL/GenBank/DDBJ whole genome shotgun (WGS) entry which is preliminary data.</text>
</comment>
<name>A0ABS6FV48_9BACL</name>
<reference evidence="4 5" key="1">
    <citation type="submission" date="2021-06" db="EMBL/GenBank/DDBJ databases">
        <authorList>
            <person name="Sun Q."/>
            <person name="Li D."/>
        </authorList>
    </citation>
    <scope>NUCLEOTIDE SEQUENCE [LARGE SCALE GENOMIC DNA]</scope>
    <source>
        <strain evidence="4 5">MSJ-6</strain>
    </source>
</reference>
<dbReference type="RefSeq" id="WP_216479809.1">
    <property type="nucleotide sequence ID" value="NZ_JAHLQJ010000013.1"/>
</dbReference>
<feature type="signal peptide" evidence="3">
    <location>
        <begin position="1"/>
        <end position="25"/>
    </location>
</feature>
<feature type="region of interest" description="Disordered" evidence="2">
    <location>
        <begin position="88"/>
        <end position="112"/>
    </location>
</feature>
<feature type="coiled-coil region" evidence="1">
    <location>
        <begin position="160"/>
        <end position="187"/>
    </location>
</feature>
<protein>
    <submittedName>
        <fullName evidence="4">Copper amine oxidase N-terminal domain-containing protein</fullName>
    </submittedName>
</protein>
<evidence type="ECO:0000313" key="4">
    <source>
        <dbReference type="EMBL" id="MBU5673258.1"/>
    </source>
</evidence>
<evidence type="ECO:0000256" key="1">
    <source>
        <dbReference type="SAM" id="Coils"/>
    </source>
</evidence>
<feature type="chain" id="PRO_5046818299" evidence="3">
    <location>
        <begin position="26"/>
        <end position="193"/>
    </location>
</feature>